<dbReference type="Proteomes" id="UP000198811">
    <property type="component" value="Unassembled WGS sequence"/>
</dbReference>
<name>A0ABY0QJ90_CLOCO</name>
<dbReference type="RefSeq" id="WP_089863763.1">
    <property type="nucleotide sequence ID" value="NZ_FNGL01000003.1"/>
</dbReference>
<dbReference type="SMART" id="SM00530">
    <property type="entry name" value="HTH_XRE"/>
    <property type="match status" value="1"/>
</dbReference>
<comment type="caution">
    <text evidence="3">The sequence shown here is derived from an EMBL/GenBank/DDBJ whole genome shotgun (WGS) entry which is preliminary data.</text>
</comment>
<evidence type="ECO:0000313" key="3">
    <source>
        <dbReference type="EMBL" id="SDK95352.1"/>
    </source>
</evidence>
<sequence>MHSLGERILYIRKKNKLTQKDFADLINVARSSIGKLENDEVSPSAATLLEISKAFNVSIDWLITGKNYSKNNEIIKYTNEEIVNIIENASDEDKEFIYMFFNKFKKLFKDN</sequence>
<dbReference type="InterPro" id="IPR010982">
    <property type="entry name" value="Lambda_DNA-bd_dom_sf"/>
</dbReference>
<dbReference type="PANTHER" id="PTHR46558:SF11">
    <property type="entry name" value="HTH-TYPE TRANSCRIPTIONAL REGULATOR XRE"/>
    <property type="match status" value="1"/>
</dbReference>
<keyword evidence="4" id="KW-1185">Reference proteome</keyword>
<dbReference type="PROSITE" id="PS50943">
    <property type="entry name" value="HTH_CROC1"/>
    <property type="match status" value="1"/>
</dbReference>
<protein>
    <submittedName>
        <fullName evidence="3">DNA-binding transcriptional regulator, XRE-family HTH domain</fullName>
    </submittedName>
</protein>
<proteinExistence type="predicted"/>
<dbReference type="CDD" id="cd00093">
    <property type="entry name" value="HTH_XRE"/>
    <property type="match status" value="1"/>
</dbReference>
<dbReference type="SUPFAM" id="SSF47413">
    <property type="entry name" value="lambda repressor-like DNA-binding domains"/>
    <property type="match status" value="1"/>
</dbReference>
<evidence type="ECO:0000259" key="2">
    <source>
        <dbReference type="PROSITE" id="PS50943"/>
    </source>
</evidence>
<organism evidence="3 4">
    <name type="scientific">Clostridium cochlearium</name>
    <dbReference type="NCBI Taxonomy" id="1494"/>
    <lineage>
        <taxon>Bacteria</taxon>
        <taxon>Bacillati</taxon>
        <taxon>Bacillota</taxon>
        <taxon>Clostridia</taxon>
        <taxon>Eubacteriales</taxon>
        <taxon>Clostridiaceae</taxon>
        <taxon>Clostridium</taxon>
    </lineage>
</organism>
<dbReference type="GO" id="GO:0003677">
    <property type="term" value="F:DNA binding"/>
    <property type="evidence" value="ECO:0007669"/>
    <property type="project" value="UniProtKB-KW"/>
</dbReference>
<evidence type="ECO:0000256" key="1">
    <source>
        <dbReference type="ARBA" id="ARBA00023125"/>
    </source>
</evidence>
<gene>
    <name evidence="3" type="ORF">SAMN05216497_10339</name>
</gene>
<dbReference type="InterPro" id="IPR001387">
    <property type="entry name" value="Cro/C1-type_HTH"/>
</dbReference>
<feature type="domain" description="HTH cro/C1-type" evidence="2">
    <location>
        <begin position="8"/>
        <end position="62"/>
    </location>
</feature>
<accession>A0ABY0QJ90</accession>
<dbReference type="Pfam" id="PF01381">
    <property type="entry name" value="HTH_3"/>
    <property type="match status" value="1"/>
</dbReference>
<dbReference type="Gene3D" id="1.10.260.40">
    <property type="entry name" value="lambda repressor-like DNA-binding domains"/>
    <property type="match status" value="1"/>
</dbReference>
<reference evidence="3 4" key="1">
    <citation type="submission" date="2016-10" db="EMBL/GenBank/DDBJ databases">
        <authorList>
            <person name="Varghese N."/>
            <person name="Submissions S."/>
        </authorList>
    </citation>
    <scope>NUCLEOTIDE SEQUENCE [LARGE SCALE GENOMIC DNA]</scope>
    <source>
        <strain evidence="3 4">NLAE-zl-C224</strain>
    </source>
</reference>
<evidence type="ECO:0000313" key="4">
    <source>
        <dbReference type="Proteomes" id="UP000198811"/>
    </source>
</evidence>
<dbReference type="PANTHER" id="PTHR46558">
    <property type="entry name" value="TRACRIPTIONAL REGULATORY PROTEIN-RELATED-RELATED"/>
    <property type="match status" value="1"/>
</dbReference>
<dbReference type="EMBL" id="FNGL01000003">
    <property type="protein sequence ID" value="SDK95352.1"/>
    <property type="molecule type" value="Genomic_DNA"/>
</dbReference>
<keyword evidence="1 3" id="KW-0238">DNA-binding</keyword>